<dbReference type="EC" id="2.7.1.85" evidence="2"/>
<reference evidence="2" key="1">
    <citation type="submission" date="2019-11" db="EMBL/GenBank/DDBJ databases">
        <authorList>
            <person name="Feng L."/>
        </authorList>
    </citation>
    <scope>NUCLEOTIDE SEQUENCE</scope>
    <source>
        <strain evidence="2">AundefinedLFYP135</strain>
    </source>
</reference>
<sequence length="295" mass="31483">MKILAIDIGGTALKAGLVDESAQVLEFREAPTFAGEGADAVMERVVRLAKEFCGYERLGISTAGQINPHTGEVILYTDSIPGYTGSNLKTYFEAALGIPVAVDNDANCMAMGEYAYGAAKGHPDFLSLVYGTGIGGALVQNGRIYYGSRYSAGEFGHMVTHFGGRVCKCGKQGCYEAYASAFALTRLVEERTGQALSGREITKRLDDPVVEGLFSQWIDEVSCGLASLIHIFDPPLVVLGGGIMSPPQTIRRIENRLPHFLRESYQGVPILGAALGNQAGMLGAAHLAMELPNSR</sequence>
<dbReference type="AlphaFoldDB" id="A0A6N2SNZ0"/>
<dbReference type="Gene3D" id="3.30.420.40">
    <property type="match status" value="2"/>
</dbReference>
<dbReference type="CDD" id="cd24068">
    <property type="entry name" value="ASKHA_NBD_ROK_FnNanK-like"/>
    <property type="match status" value="1"/>
</dbReference>
<gene>
    <name evidence="2" type="primary">bglK</name>
    <name evidence="2" type="ORF">AULFYP135_01032</name>
</gene>
<dbReference type="GO" id="GO:0047700">
    <property type="term" value="F:beta-glucoside kinase activity"/>
    <property type="evidence" value="ECO:0007669"/>
    <property type="project" value="UniProtKB-EC"/>
</dbReference>
<comment type="similarity">
    <text evidence="1">Belongs to the ROK (NagC/XylR) family.</text>
</comment>
<keyword evidence="2" id="KW-0418">Kinase</keyword>
<dbReference type="PANTHER" id="PTHR18964">
    <property type="entry name" value="ROK (REPRESSOR, ORF, KINASE) FAMILY"/>
    <property type="match status" value="1"/>
</dbReference>
<name>A0A6N2SNZ0_9FIRM</name>
<organism evidence="2">
    <name type="scientific">uncultured Anaerotruncus sp</name>
    <dbReference type="NCBI Taxonomy" id="905011"/>
    <lineage>
        <taxon>Bacteria</taxon>
        <taxon>Bacillati</taxon>
        <taxon>Bacillota</taxon>
        <taxon>Clostridia</taxon>
        <taxon>Eubacteriales</taxon>
        <taxon>Oscillospiraceae</taxon>
        <taxon>Anaerotruncus</taxon>
        <taxon>environmental samples</taxon>
    </lineage>
</organism>
<protein>
    <submittedName>
        <fullName evidence="2">Beta-glucoside kinase</fullName>
        <ecNumber evidence="2">2.7.1.85</ecNumber>
    </submittedName>
</protein>
<accession>A0A6N2SNZ0</accession>
<dbReference type="Pfam" id="PF00480">
    <property type="entry name" value="ROK"/>
    <property type="match status" value="1"/>
</dbReference>
<dbReference type="InterPro" id="IPR043129">
    <property type="entry name" value="ATPase_NBD"/>
</dbReference>
<keyword evidence="2" id="KW-0808">Transferase</keyword>
<dbReference type="PANTHER" id="PTHR18964:SF165">
    <property type="entry name" value="BETA-GLUCOSIDE KINASE"/>
    <property type="match status" value="1"/>
</dbReference>
<evidence type="ECO:0000313" key="2">
    <source>
        <dbReference type="EMBL" id="VYS94836.1"/>
    </source>
</evidence>
<proteinExistence type="inferred from homology"/>
<dbReference type="InterPro" id="IPR000600">
    <property type="entry name" value="ROK"/>
</dbReference>
<dbReference type="SUPFAM" id="SSF53067">
    <property type="entry name" value="Actin-like ATPase domain"/>
    <property type="match status" value="1"/>
</dbReference>
<evidence type="ECO:0000256" key="1">
    <source>
        <dbReference type="ARBA" id="ARBA00006479"/>
    </source>
</evidence>
<dbReference type="EMBL" id="CACRSL010000003">
    <property type="protein sequence ID" value="VYS94836.1"/>
    <property type="molecule type" value="Genomic_DNA"/>
</dbReference>